<dbReference type="InterPro" id="IPR011611">
    <property type="entry name" value="PfkB_dom"/>
</dbReference>
<dbReference type="Gene3D" id="3.40.1190.20">
    <property type="match status" value="1"/>
</dbReference>
<keyword evidence="1" id="KW-0808">Transferase</keyword>
<dbReference type="InterPro" id="IPR002139">
    <property type="entry name" value="Ribo/fructo_kinase"/>
</dbReference>
<dbReference type="EMBL" id="JAENHP010000012">
    <property type="protein sequence ID" value="MBM2619735.1"/>
    <property type="molecule type" value="Genomic_DNA"/>
</dbReference>
<dbReference type="InterPro" id="IPR029056">
    <property type="entry name" value="Ribokinase-like"/>
</dbReference>
<protein>
    <recommendedName>
        <fullName evidence="4">Carbohydrate kinase PfkB domain-containing protein</fullName>
    </recommendedName>
</protein>
<dbReference type="PANTHER" id="PTHR10584">
    <property type="entry name" value="SUGAR KINASE"/>
    <property type="match status" value="1"/>
</dbReference>
<evidence type="ECO:0000259" key="4">
    <source>
        <dbReference type="Pfam" id="PF00294"/>
    </source>
</evidence>
<dbReference type="Proteomes" id="UP000632138">
    <property type="component" value="Unassembled WGS sequence"/>
</dbReference>
<organism evidence="5 6">
    <name type="scientific">Paractinoplanes ovalisporus</name>
    <dbReference type="NCBI Taxonomy" id="2810368"/>
    <lineage>
        <taxon>Bacteria</taxon>
        <taxon>Bacillati</taxon>
        <taxon>Actinomycetota</taxon>
        <taxon>Actinomycetes</taxon>
        <taxon>Micromonosporales</taxon>
        <taxon>Micromonosporaceae</taxon>
        <taxon>Paractinoplanes</taxon>
    </lineage>
</organism>
<accession>A0ABS2AIU3</accession>
<evidence type="ECO:0000256" key="1">
    <source>
        <dbReference type="ARBA" id="ARBA00022679"/>
    </source>
</evidence>
<gene>
    <name evidence="5" type="ORF">JIG36_29925</name>
</gene>
<dbReference type="PANTHER" id="PTHR10584:SF166">
    <property type="entry name" value="RIBOKINASE"/>
    <property type="match status" value="1"/>
</dbReference>
<feature type="region of interest" description="Disordered" evidence="3">
    <location>
        <begin position="516"/>
        <end position="536"/>
    </location>
</feature>
<evidence type="ECO:0000313" key="5">
    <source>
        <dbReference type="EMBL" id="MBM2619735.1"/>
    </source>
</evidence>
<dbReference type="SUPFAM" id="SSF53613">
    <property type="entry name" value="Ribokinase-like"/>
    <property type="match status" value="1"/>
</dbReference>
<dbReference type="RefSeq" id="WP_203379729.1">
    <property type="nucleotide sequence ID" value="NZ_JAENHP010000012.1"/>
</dbReference>
<keyword evidence="6" id="KW-1185">Reference proteome</keyword>
<keyword evidence="2" id="KW-0418">Kinase</keyword>
<name>A0ABS2AIU3_9ACTN</name>
<proteinExistence type="predicted"/>
<dbReference type="PRINTS" id="PR00990">
    <property type="entry name" value="RIBOKINASE"/>
</dbReference>
<evidence type="ECO:0000256" key="3">
    <source>
        <dbReference type="SAM" id="MobiDB-lite"/>
    </source>
</evidence>
<comment type="caution">
    <text evidence="5">The sequence shown here is derived from an EMBL/GenBank/DDBJ whole genome shotgun (WGS) entry which is preliminary data.</text>
</comment>
<dbReference type="Pfam" id="PF00294">
    <property type="entry name" value="PfkB"/>
    <property type="match status" value="1"/>
</dbReference>
<reference evidence="5 6" key="1">
    <citation type="submission" date="2021-01" db="EMBL/GenBank/DDBJ databases">
        <title>Actinoplanes sp. nov. LDG1-06 isolated from lichen.</title>
        <authorList>
            <person name="Saeng-In P."/>
            <person name="Phongsopitanun W."/>
            <person name="Kanchanasin P."/>
            <person name="Yuki M."/>
            <person name="Kudo T."/>
            <person name="Ohkuma M."/>
            <person name="Tanasupawat S."/>
        </authorList>
    </citation>
    <scope>NUCLEOTIDE SEQUENCE [LARGE SCALE GENOMIC DNA]</scope>
    <source>
        <strain evidence="5 6">LDG1-06</strain>
    </source>
</reference>
<evidence type="ECO:0000256" key="2">
    <source>
        <dbReference type="ARBA" id="ARBA00022777"/>
    </source>
</evidence>
<feature type="compositionally biased region" description="Polar residues" evidence="3">
    <location>
        <begin position="527"/>
        <end position="536"/>
    </location>
</feature>
<feature type="domain" description="Carbohydrate kinase PfkB" evidence="4">
    <location>
        <begin position="197"/>
        <end position="472"/>
    </location>
</feature>
<evidence type="ECO:0000313" key="6">
    <source>
        <dbReference type="Proteomes" id="UP000632138"/>
    </source>
</evidence>
<sequence length="536" mass="58100">MIDRARFESADELVLCHALEKLRTREGLRPARLQAEARVVAEPLLSLSAVRRHSAIFDLDLAHAAVAVVGECVQDGLNGTDRIVADAVLGLGLFRDRYLRRGMGARDVDGVYSDLLSRRRRSLLANWSGLHEALDAEPIERPSDRALRGSLEGLLLRELSRQLVLRETHSVGASNAPARLRPGELTGATLNGHRQGRVVVIGAAVMDATFKTKSIPARETSNEAYAFQLSPGGKGLNQAVAAARLGLDVSLLAAVADDRFGDEIVDYLRRENVDTSMIKQVPDAQTAFTGIIEFELGDSIAVNWRNERELRIDARDIDRCLPQIAEADAVLITFEIPRDSLERATARLREPGYRHVTVIVTPGQPYSNAGVSGQALAEVDYLVAHPWELGRYGPSSDGPLDVDVVARQLLAYGVETLCVPLAGGCTIYSATELGTFAVPTFPSAYKETSASRDAFCAALAAKLIDNLKEFSEGVALWATAAMAAAAADYPLPNPMPDRRRVDQLLTRSRFQVAPRSVPPESVPLVSDVSSAVRSPE</sequence>